<feature type="region of interest" description="Disordered" evidence="1">
    <location>
        <begin position="53"/>
        <end position="144"/>
    </location>
</feature>
<reference evidence="2" key="2">
    <citation type="journal article" date="2007" name="Science">
        <title>Draft genome sequence of the sexually transmitted pathogen Trichomonas vaginalis.</title>
        <authorList>
            <person name="Carlton J.M."/>
            <person name="Hirt R.P."/>
            <person name="Silva J.C."/>
            <person name="Delcher A.L."/>
            <person name="Schatz M."/>
            <person name="Zhao Q."/>
            <person name="Wortman J.R."/>
            <person name="Bidwell S.L."/>
            <person name="Alsmark U.C.M."/>
            <person name="Besteiro S."/>
            <person name="Sicheritz-Ponten T."/>
            <person name="Noel C.J."/>
            <person name="Dacks J.B."/>
            <person name="Foster P.G."/>
            <person name="Simillion C."/>
            <person name="Van de Peer Y."/>
            <person name="Miranda-Saavedra D."/>
            <person name="Barton G.J."/>
            <person name="Westrop G.D."/>
            <person name="Mueller S."/>
            <person name="Dessi D."/>
            <person name="Fiori P.L."/>
            <person name="Ren Q."/>
            <person name="Paulsen I."/>
            <person name="Zhang H."/>
            <person name="Bastida-Corcuera F.D."/>
            <person name="Simoes-Barbosa A."/>
            <person name="Brown M.T."/>
            <person name="Hayes R.D."/>
            <person name="Mukherjee M."/>
            <person name="Okumura C.Y."/>
            <person name="Schneider R."/>
            <person name="Smith A.J."/>
            <person name="Vanacova S."/>
            <person name="Villalvazo M."/>
            <person name="Haas B.J."/>
            <person name="Pertea M."/>
            <person name="Feldblyum T.V."/>
            <person name="Utterback T.R."/>
            <person name="Shu C.L."/>
            <person name="Osoegawa K."/>
            <person name="de Jong P.J."/>
            <person name="Hrdy I."/>
            <person name="Horvathova L."/>
            <person name="Zubacova Z."/>
            <person name="Dolezal P."/>
            <person name="Malik S.B."/>
            <person name="Logsdon J.M. Jr."/>
            <person name="Henze K."/>
            <person name="Gupta A."/>
            <person name="Wang C.C."/>
            <person name="Dunne R.L."/>
            <person name="Upcroft J.A."/>
            <person name="Upcroft P."/>
            <person name="White O."/>
            <person name="Salzberg S.L."/>
            <person name="Tang P."/>
            <person name="Chiu C.-H."/>
            <person name="Lee Y.-S."/>
            <person name="Embley T.M."/>
            <person name="Coombs G.H."/>
            <person name="Mottram J.C."/>
            <person name="Tachezy J."/>
            <person name="Fraser-Liggett C.M."/>
            <person name="Johnson P.J."/>
        </authorList>
    </citation>
    <scope>NUCLEOTIDE SEQUENCE [LARGE SCALE GENOMIC DNA]</scope>
    <source>
        <strain evidence="2">G3</strain>
    </source>
</reference>
<evidence type="ECO:0000256" key="1">
    <source>
        <dbReference type="SAM" id="MobiDB-lite"/>
    </source>
</evidence>
<dbReference type="VEuPathDB" id="TrichDB:TVAG_009430"/>
<reference evidence="2" key="1">
    <citation type="submission" date="2006-10" db="EMBL/GenBank/DDBJ databases">
        <authorList>
            <person name="Amadeo P."/>
            <person name="Zhao Q."/>
            <person name="Wortman J."/>
            <person name="Fraser-Liggett C."/>
            <person name="Carlton J."/>
        </authorList>
    </citation>
    <scope>NUCLEOTIDE SEQUENCE</scope>
    <source>
        <strain evidence="2">G3</strain>
    </source>
</reference>
<feature type="compositionally biased region" description="Low complexity" evidence="1">
    <location>
        <begin position="66"/>
        <end position="95"/>
    </location>
</feature>
<dbReference type="EMBL" id="DS114233">
    <property type="protein sequence ID" value="EAX89109.1"/>
    <property type="molecule type" value="Genomic_DNA"/>
</dbReference>
<organism evidence="2 3">
    <name type="scientific">Trichomonas vaginalis (strain ATCC PRA-98 / G3)</name>
    <dbReference type="NCBI Taxonomy" id="412133"/>
    <lineage>
        <taxon>Eukaryota</taxon>
        <taxon>Metamonada</taxon>
        <taxon>Parabasalia</taxon>
        <taxon>Trichomonadida</taxon>
        <taxon>Trichomonadidae</taxon>
        <taxon>Trichomonas</taxon>
    </lineage>
</organism>
<dbReference type="InParanoid" id="A2G147"/>
<evidence type="ECO:0000313" key="2">
    <source>
        <dbReference type="EMBL" id="EAX89109.1"/>
    </source>
</evidence>
<gene>
    <name evidence="2" type="ORF">TVAG_009430</name>
</gene>
<sequence length="144" mass="15594">MPVRKARLYSSSVSVMSMPSPLCVRSKNVDDIVQVSHSSQALRWCQPRRHLSTTLLRNREASPKRSATSQSSTMTSTAQPSSHSPHSSTHSSLSARRSKRSRLSQVVQAQQVSPSSSSSSQSVSIQRMSSSQTDKVPSTKAAPA</sequence>
<name>A2G147_TRIV3</name>
<feature type="compositionally biased region" description="Low complexity" evidence="1">
    <location>
        <begin position="103"/>
        <end position="132"/>
    </location>
</feature>
<evidence type="ECO:0000313" key="3">
    <source>
        <dbReference type="Proteomes" id="UP000001542"/>
    </source>
</evidence>
<keyword evidence="3" id="KW-1185">Reference proteome</keyword>
<proteinExistence type="predicted"/>
<protein>
    <submittedName>
        <fullName evidence="2">Epa4-related protein</fullName>
    </submittedName>
</protein>
<accession>A2G147</accession>
<dbReference type="Proteomes" id="UP000001542">
    <property type="component" value="Unassembled WGS sequence"/>
</dbReference>
<dbReference type="AlphaFoldDB" id="A2G147"/>